<name>A0ABS1EQ65_9CLOT</name>
<dbReference type="InterPro" id="IPR002725">
    <property type="entry name" value="YgjP-like_metallopeptidase"/>
</dbReference>
<proteinExistence type="predicted"/>
<keyword evidence="3" id="KW-1185">Reference proteome</keyword>
<dbReference type="Gene3D" id="3.30.2010.10">
    <property type="entry name" value="Metalloproteases ('zincins'), catalytic domain"/>
    <property type="match status" value="1"/>
</dbReference>
<organism evidence="2 3">
    <name type="scientific">Clostridium yunnanense</name>
    <dbReference type="NCBI Taxonomy" id="2800325"/>
    <lineage>
        <taxon>Bacteria</taxon>
        <taxon>Bacillati</taxon>
        <taxon>Bacillota</taxon>
        <taxon>Clostridia</taxon>
        <taxon>Eubacteriales</taxon>
        <taxon>Clostridiaceae</taxon>
        <taxon>Clostridium</taxon>
    </lineage>
</organism>
<feature type="domain" description="YgjP-like metallopeptidase" evidence="1">
    <location>
        <begin position="21"/>
        <end position="226"/>
    </location>
</feature>
<evidence type="ECO:0000313" key="2">
    <source>
        <dbReference type="EMBL" id="MBK1811552.1"/>
    </source>
</evidence>
<gene>
    <name evidence="2" type="ORF">JHL18_13065</name>
</gene>
<comment type="caution">
    <text evidence="2">The sequence shown here is derived from an EMBL/GenBank/DDBJ whole genome shotgun (WGS) entry which is preliminary data.</text>
</comment>
<dbReference type="RefSeq" id="WP_200269850.1">
    <property type="nucleotide sequence ID" value="NZ_JAENHN010000037.1"/>
</dbReference>
<dbReference type="Pfam" id="PF01863">
    <property type="entry name" value="YgjP-like"/>
    <property type="match status" value="1"/>
</dbReference>
<dbReference type="CDD" id="cd07344">
    <property type="entry name" value="M48_yhfN_like"/>
    <property type="match status" value="1"/>
</dbReference>
<reference evidence="3" key="1">
    <citation type="submission" date="2021-01" db="EMBL/GenBank/DDBJ databases">
        <title>Genome public.</title>
        <authorList>
            <person name="Liu C."/>
            <person name="Sun Q."/>
        </authorList>
    </citation>
    <scope>NUCLEOTIDE SEQUENCE [LARGE SCALE GENOMIC DNA]</scope>
    <source>
        <strain evidence="3">YIM B02505</strain>
    </source>
</reference>
<evidence type="ECO:0000259" key="1">
    <source>
        <dbReference type="Pfam" id="PF01863"/>
    </source>
</evidence>
<sequence>MQINISGISIEVQKKDIKNLHLYVKPPNGNVIVSAPLEMSNAAIEVFIRTKLGWIRNQITKYENQARFSERQYVSGETIYIWGKQYYLIFKPSTKNNSFEIQGNKVILSMKAESTVKQREGYVREQFRSILKKEIETFLPKWEQITNLNCECWQTKYMTTRWGTCNNIKKKLWFNLQLVQKPIECLEYVILHELAHLKEKTHGEGFIAIMDNYMPHWREVRKLLNEQTLDYYEPKV</sequence>
<dbReference type="InterPro" id="IPR053136">
    <property type="entry name" value="UTP_pyrophosphatase-like"/>
</dbReference>
<dbReference type="EMBL" id="JAENHN010000037">
    <property type="protein sequence ID" value="MBK1811552.1"/>
    <property type="molecule type" value="Genomic_DNA"/>
</dbReference>
<dbReference type="PANTHER" id="PTHR30399:SF1">
    <property type="entry name" value="UTP PYROPHOSPHATASE"/>
    <property type="match status" value="1"/>
</dbReference>
<dbReference type="Proteomes" id="UP000596739">
    <property type="component" value="Unassembled WGS sequence"/>
</dbReference>
<accession>A0ABS1EQ65</accession>
<protein>
    <submittedName>
        <fullName evidence="2">M48 family metallopeptidase</fullName>
    </submittedName>
</protein>
<evidence type="ECO:0000313" key="3">
    <source>
        <dbReference type="Proteomes" id="UP000596739"/>
    </source>
</evidence>
<dbReference type="PANTHER" id="PTHR30399">
    <property type="entry name" value="UNCHARACTERIZED PROTEIN YGJP"/>
    <property type="match status" value="1"/>
</dbReference>